<evidence type="ECO:0000256" key="1">
    <source>
        <dbReference type="ARBA" id="ARBA00023117"/>
    </source>
</evidence>
<gene>
    <name evidence="5" type="ORF">RhiirA4_409209</name>
</gene>
<protein>
    <recommendedName>
        <fullName evidence="4">Bromo domain-containing protein</fullName>
    </recommendedName>
</protein>
<dbReference type="Proteomes" id="UP000234323">
    <property type="component" value="Unassembled WGS sequence"/>
</dbReference>
<dbReference type="PANTHER" id="PTHR15398">
    <property type="entry name" value="BROMODOMAIN-CONTAINING PROTEIN 8"/>
    <property type="match status" value="1"/>
</dbReference>
<keyword evidence="1 2" id="KW-0103">Bromodomain</keyword>
<evidence type="ECO:0000256" key="2">
    <source>
        <dbReference type="PROSITE-ProRule" id="PRU00035"/>
    </source>
</evidence>
<proteinExistence type="predicted"/>
<reference evidence="5 6" key="1">
    <citation type="submission" date="2015-10" db="EMBL/GenBank/DDBJ databases">
        <title>Genome analyses suggest a sexual origin of heterokaryosis in a supposedly ancient asexual fungus.</title>
        <authorList>
            <person name="Ropars J."/>
            <person name="Sedzielewska K."/>
            <person name="Noel J."/>
            <person name="Charron P."/>
            <person name="Farinelli L."/>
            <person name="Marton T."/>
            <person name="Kruger M."/>
            <person name="Pelin A."/>
            <person name="Brachmann A."/>
            <person name="Corradi N."/>
        </authorList>
    </citation>
    <scope>NUCLEOTIDE SEQUENCE [LARGE SCALE GENOMIC DNA]</scope>
    <source>
        <strain evidence="5 6">A4</strain>
    </source>
</reference>
<feature type="region of interest" description="Disordered" evidence="3">
    <location>
        <begin position="380"/>
        <end position="427"/>
    </location>
</feature>
<organism evidence="5 6">
    <name type="scientific">Rhizophagus irregularis</name>
    <dbReference type="NCBI Taxonomy" id="588596"/>
    <lineage>
        <taxon>Eukaryota</taxon>
        <taxon>Fungi</taxon>
        <taxon>Fungi incertae sedis</taxon>
        <taxon>Mucoromycota</taxon>
        <taxon>Glomeromycotina</taxon>
        <taxon>Glomeromycetes</taxon>
        <taxon>Glomerales</taxon>
        <taxon>Glomeraceae</taxon>
        <taxon>Rhizophagus</taxon>
    </lineage>
</organism>
<evidence type="ECO:0000313" key="5">
    <source>
        <dbReference type="EMBL" id="PKY53681.1"/>
    </source>
</evidence>
<dbReference type="InterPro" id="IPR001487">
    <property type="entry name" value="Bromodomain"/>
</dbReference>
<evidence type="ECO:0000313" key="6">
    <source>
        <dbReference type="Proteomes" id="UP000234323"/>
    </source>
</evidence>
<feature type="domain" description="Bromo" evidence="4">
    <location>
        <begin position="262"/>
        <end position="332"/>
    </location>
</feature>
<dbReference type="Gene3D" id="1.20.920.10">
    <property type="entry name" value="Bromodomain-like"/>
    <property type="match status" value="1"/>
</dbReference>
<dbReference type="AlphaFoldDB" id="A0A2I1H499"/>
<comment type="caution">
    <text evidence="5">The sequence shown here is derived from an EMBL/GenBank/DDBJ whole genome shotgun (WGS) entry which is preliminary data.</text>
</comment>
<dbReference type="SUPFAM" id="SSF47370">
    <property type="entry name" value="Bromodomain"/>
    <property type="match status" value="1"/>
</dbReference>
<evidence type="ECO:0000256" key="3">
    <source>
        <dbReference type="SAM" id="MobiDB-lite"/>
    </source>
</evidence>
<feature type="compositionally biased region" description="Polar residues" evidence="3">
    <location>
        <begin position="1"/>
        <end position="18"/>
    </location>
</feature>
<dbReference type="VEuPathDB" id="FungiDB:RhiirFUN_002308"/>
<evidence type="ECO:0000259" key="4">
    <source>
        <dbReference type="PROSITE" id="PS50014"/>
    </source>
</evidence>
<dbReference type="GO" id="GO:0006325">
    <property type="term" value="P:chromatin organization"/>
    <property type="evidence" value="ECO:0007669"/>
    <property type="project" value="UniProtKB-ARBA"/>
</dbReference>
<feature type="compositionally biased region" description="Pro residues" evidence="3">
    <location>
        <begin position="213"/>
        <end position="227"/>
    </location>
</feature>
<accession>A0A2I1H499</accession>
<dbReference type="GO" id="GO:0035267">
    <property type="term" value="C:NuA4 histone acetyltransferase complex"/>
    <property type="evidence" value="ECO:0007669"/>
    <property type="project" value="TreeGrafter"/>
</dbReference>
<sequence>MVVSPNTDSVTAEDTPQTIGGDVAMDLCEHSVEFLPEVTGESPERTHFTENLVSSPTSMEENKQETLMSQEQFESEGQPSKITVKDETENKETVKEKGKELEISEITSKQSIVPTKEETVQEIDIIKSTESSLTEPAAEIKTNKDVISEEVKDDAGNMNMVDLSALPEENEEDKYDSKEKAIATPQTEFKEPLTSGVGVVPTSPIVAIATTPSAPPSTPGDLPPPTPNLQYDTAPTPSGETSDDKKLKTWQKLVNMILHEINNHRFASVFQNPIREQDAPGYYDIVKQPMDLKSLKKRLREGTIHDTNSFHRDLMLMFMNASVFNREETDIHQMALEMKDHVETQILDFRRSEGSGGTHEPATRRKSMAIDANEAVYFTSDRRSENDRPTVASSSLRGKFKDDTADHRPIKKPKRLSVSLKKSERDI</sequence>
<dbReference type="EMBL" id="LLXI01001440">
    <property type="protein sequence ID" value="PKY53681.1"/>
    <property type="molecule type" value="Genomic_DNA"/>
</dbReference>
<feature type="compositionally biased region" description="Polar residues" evidence="3">
    <location>
        <begin position="228"/>
        <end position="240"/>
    </location>
</feature>
<keyword evidence="6" id="KW-1185">Reference proteome</keyword>
<dbReference type="SMART" id="SM00297">
    <property type="entry name" value="BROMO"/>
    <property type="match status" value="1"/>
</dbReference>
<feature type="region of interest" description="Disordered" evidence="3">
    <location>
        <begin position="1"/>
        <end position="20"/>
    </location>
</feature>
<dbReference type="PRINTS" id="PR00503">
    <property type="entry name" value="BROMODOMAIN"/>
</dbReference>
<feature type="compositionally biased region" description="Polar residues" evidence="3">
    <location>
        <begin position="49"/>
        <end position="81"/>
    </location>
</feature>
<dbReference type="VEuPathDB" id="FungiDB:FUN_002247"/>
<dbReference type="PROSITE" id="PS50014">
    <property type="entry name" value="BROMODOMAIN_2"/>
    <property type="match status" value="1"/>
</dbReference>
<feature type="compositionally biased region" description="Basic and acidic residues" evidence="3">
    <location>
        <begin position="83"/>
        <end position="100"/>
    </location>
</feature>
<dbReference type="VEuPathDB" id="FungiDB:RhiirA1_407516"/>
<dbReference type="Pfam" id="PF00439">
    <property type="entry name" value="Bromodomain"/>
    <property type="match status" value="1"/>
</dbReference>
<dbReference type="PANTHER" id="PTHR15398:SF4">
    <property type="entry name" value="BROMODOMAIN-CONTAINING PROTEIN 8 ISOFORM X1"/>
    <property type="match status" value="1"/>
</dbReference>
<name>A0A2I1H499_9GLOM</name>
<feature type="compositionally biased region" description="Basic and acidic residues" evidence="3">
    <location>
        <begin position="399"/>
        <end position="408"/>
    </location>
</feature>
<feature type="region of interest" description="Disordered" evidence="3">
    <location>
        <begin position="38"/>
        <end position="100"/>
    </location>
</feature>
<dbReference type="InterPro" id="IPR036427">
    <property type="entry name" value="Bromodomain-like_sf"/>
</dbReference>
<feature type="region of interest" description="Disordered" evidence="3">
    <location>
        <begin position="209"/>
        <end position="244"/>
    </location>
</feature>